<dbReference type="InterPro" id="IPR004358">
    <property type="entry name" value="Sig_transdc_His_kin-like_C"/>
</dbReference>
<dbReference type="OrthoDB" id="9804645at2"/>
<dbReference type="InterPro" id="IPR036890">
    <property type="entry name" value="HATPase_C_sf"/>
</dbReference>
<organism evidence="18 19">
    <name type="scientific">Methylobrevis pamukkalensis</name>
    <dbReference type="NCBI Taxonomy" id="1439726"/>
    <lineage>
        <taxon>Bacteria</taxon>
        <taxon>Pseudomonadati</taxon>
        <taxon>Pseudomonadota</taxon>
        <taxon>Alphaproteobacteria</taxon>
        <taxon>Hyphomicrobiales</taxon>
        <taxon>Pleomorphomonadaceae</taxon>
        <taxon>Methylobrevis</taxon>
    </lineage>
</organism>
<evidence type="ECO:0000256" key="8">
    <source>
        <dbReference type="ARBA" id="ARBA00022692"/>
    </source>
</evidence>
<evidence type="ECO:0000256" key="4">
    <source>
        <dbReference type="ARBA" id="ARBA00022475"/>
    </source>
</evidence>
<dbReference type="SMART" id="SM00388">
    <property type="entry name" value="HisKA"/>
    <property type="match status" value="1"/>
</dbReference>
<gene>
    <name evidence="18" type="primary">envZ_2</name>
    <name evidence="18" type="ORF">A6302_01362</name>
</gene>
<dbReference type="EC" id="2.7.13.3" evidence="3"/>
<proteinExistence type="predicted"/>
<dbReference type="InterPro" id="IPR003594">
    <property type="entry name" value="HATPase_dom"/>
</dbReference>
<dbReference type="RefSeq" id="WP_069306300.1">
    <property type="nucleotide sequence ID" value="NZ_MCRJ01000024.1"/>
</dbReference>
<evidence type="ECO:0000256" key="2">
    <source>
        <dbReference type="ARBA" id="ARBA00004429"/>
    </source>
</evidence>
<dbReference type="PANTHER" id="PTHR44936:SF5">
    <property type="entry name" value="SENSOR HISTIDINE KINASE ENVZ"/>
    <property type="match status" value="1"/>
</dbReference>
<comment type="subcellular location">
    <subcellularLocation>
        <location evidence="2">Cell inner membrane</location>
        <topology evidence="2">Multi-pass membrane protein</topology>
    </subcellularLocation>
</comment>
<evidence type="ECO:0000313" key="18">
    <source>
        <dbReference type="EMBL" id="ODN71326.1"/>
    </source>
</evidence>
<dbReference type="GO" id="GO:0005886">
    <property type="term" value="C:plasma membrane"/>
    <property type="evidence" value="ECO:0007669"/>
    <property type="project" value="UniProtKB-SubCell"/>
</dbReference>
<dbReference type="Pfam" id="PF02518">
    <property type="entry name" value="HATPase_c"/>
    <property type="match status" value="1"/>
</dbReference>
<evidence type="ECO:0000313" key="19">
    <source>
        <dbReference type="Proteomes" id="UP000094622"/>
    </source>
</evidence>
<dbReference type="Gene3D" id="1.10.287.130">
    <property type="match status" value="1"/>
</dbReference>
<evidence type="ECO:0000259" key="17">
    <source>
        <dbReference type="PROSITE" id="PS50885"/>
    </source>
</evidence>
<evidence type="ECO:0000256" key="9">
    <source>
        <dbReference type="ARBA" id="ARBA00022741"/>
    </source>
</evidence>
<feature type="transmembrane region" description="Helical" evidence="15">
    <location>
        <begin position="20"/>
        <end position="40"/>
    </location>
</feature>
<evidence type="ECO:0000256" key="7">
    <source>
        <dbReference type="ARBA" id="ARBA00022679"/>
    </source>
</evidence>
<comment type="catalytic activity">
    <reaction evidence="1">
        <text>ATP + protein L-histidine = ADP + protein N-phospho-L-histidine.</text>
        <dbReference type="EC" id="2.7.13.3"/>
    </reaction>
</comment>
<keyword evidence="8 15" id="KW-0812">Transmembrane</keyword>
<sequence>MNRLLVRFPALQRIGVQIALFVTLAIVATILLMATVFVLVDRVRGGPPFTGEEEELFAYTGRIVLLSSLLDAAPPVERDTVLALALGNDAHLRKVAAPPSPGKPGLQAEGVLPRESFETLMIPRALALRLPDHIRWQLVAPTLADSRYPDVVVSLTGDLHLRFSHSGIDLPRPPPPLGLLIAGGLAILVTSGLLIAALKSSVIAPLERLAAGVARAGGALDVAPFVGEGAMEVRRLAAELNGLRDRQREMMTARTEMLAAVGHDLRTPLTRLRLRAEEVEADTVRADLVGEIDRLSQLTDKALAFLRGEAVAEPFVRIDVASLVASIADGFAELGRDVALDLPPRLVARCQPDALARAIGNLVENAFKFGRTVSLRLAAGDDGRMIIEVADDGPGIDEALRERLQQPFVRGDDGEGRGDARGGFGLGLAIARRVAIDHGGDLLLTNRQPHGLVCRLSLPVLEGEAATG</sequence>
<keyword evidence="5" id="KW-0997">Cell inner membrane</keyword>
<dbReference type="PRINTS" id="PR00344">
    <property type="entry name" value="BCTRLSENSOR"/>
</dbReference>
<dbReference type="Pfam" id="PF00512">
    <property type="entry name" value="HisKA"/>
    <property type="match status" value="1"/>
</dbReference>
<feature type="domain" description="HAMP" evidence="17">
    <location>
        <begin position="200"/>
        <end position="252"/>
    </location>
</feature>
<keyword evidence="14 15" id="KW-0472">Membrane</keyword>
<dbReference type="InterPro" id="IPR050980">
    <property type="entry name" value="2C_sensor_his_kinase"/>
</dbReference>
<dbReference type="EMBL" id="MCRJ01000024">
    <property type="protein sequence ID" value="ODN71326.1"/>
    <property type="molecule type" value="Genomic_DNA"/>
</dbReference>
<dbReference type="SUPFAM" id="SSF47384">
    <property type="entry name" value="Homodimeric domain of signal transducing histidine kinase"/>
    <property type="match status" value="1"/>
</dbReference>
<dbReference type="SUPFAM" id="SSF55874">
    <property type="entry name" value="ATPase domain of HSP90 chaperone/DNA topoisomerase II/histidine kinase"/>
    <property type="match status" value="1"/>
</dbReference>
<keyword evidence="12 15" id="KW-1133">Transmembrane helix</keyword>
<accession>A0A1E3H6A7</accession>
<evidence type="ECO:0000256" key="6">
    <source>
        <dbReference type="ARBA" id="ARBA00022553"/>
    </source>
</evidence>
<dbReference type="PANTHER" id="PTHR44936">
    <property type="entry name" value="SENSOR PROTEIN CREC"/>
    <property type="match status" value="1"/>
</dbReference>
<keyword evidence="4" id="KW-1003">Cell membrane</keyword>
<keyword evidence="13" id="KW-0902">Two-component regulatory system</keyword>
<keyword evidence="7 18" id="KW-0808">Transferase</keyword>
<evidence type="ECO:0000256" key="5">
    <source>
        <dbReference type="ARBA" id="ARBA00022519"/>
    </source>
</evidence>
<dbReference type="Proteomes" id="UP000094622">
    <property type="component" value="Unassembled WGS sequence"/>
</dbReference>
<dbReference type="SMART" id="SM00387">
    <property type="entry name" value="HATPase_c"/>
    <property type="match status" value="1"/>
</dbReference>
<dbReference type="GO" id="GO:0000155">
    <property type="term" value="F:phosphorelay sensor kinase activity"/>
    <property type="evidence" value="ECO:0007669"/>
    <property type="project" value="InterPro"/>
</dbReference>
<evidence type="ECO:0000256" key="14">
    <source>
        <dbReference type="ARBA" id="ARBA00023136"/>
    </source>
</evidence>
<evidence type="ECO:0000256" key="13">
    <source>
        <dbReference type="ARBA" id="ARBA00023012"/>
    </source>
</evidence>
<keyword evidence="10" id="KW-0418">Kinase</keyword>
<evidence type="ECO:0000256" key="12">
    <source>
        <dbReference type="ARBA" id="ARBA00022989"/>
    </source>
</evidence>
<dbReference type="AlphaFoldDB" id="A0A1E3H6A7"/>
<keyword evidence="9" id="KW-0547">Nucleotide-binding</keyword>
<evidence type="ECO:0000259" key="16">
    <source>
        <dbReference type="PROSITE" id="PS50109"/>
    </source>
</evidence>
<evidence type="ECO:0000256" key="3">
    <source>
        <dbReference type="ARBA" id="ARBA00012438"/>
    </source>
</evidence>
<dbReference type="PROSITE" id="PS50109">
    <property type="entry name" value="HIS_KIN"/>
    <property type="match status" value="1"/>
</dbReference>
<evidence type="ECO:0000256" key="10">
    <source>
        <dbReference type="ARBA" id="ARBA00022777"/>
    </source>
</evidence>
<dbReference type="PROSITE" id="PS50885">
    <property type="entry name" value="HAMP"/>
    <property type="match status" value="1"/>
</dbReference>
<keyword evidence="19" id="KW-1185">Reference proteome</keyword>
<dbReference type="InterPro" id="IPR036097">
    <property type="entry name" value="HisK_dim/P_sf"/>
</dbReference>
<feature type="transmembrane region" description="Helical" evidence="15">
    <location>
        <begin position="177"/>
        <end position="198"/>
    </location>
</feature>
<dbReference type="CDD" id="cd00082">
    <property type="entry name" value="HisKA"/>
    <property type="match status" value="1"/>
</dbReference>
<protein>
    <recommendedName>
        <fullName evidence="3">histidine kinase</fullName>
        <ecNumber evidence="3">2.7.13.3</ecNumber>
    </recommendedName>
</protein>
<reference evidence="18 19" key="1">
    <citation type="submission" date="2016-07" db="EMBL/GenBank/DDBJ databases">
        <title>Draft Genome Sequence of Methylobrevis pamukkalensis PK2.</title>
        <authorList>
            <person name="Vasilenko O.V."/>
            <person name="Doronina N.V."/>
            <person name="Shmareva M.N."/>
            <person name="Tarlachkov S.V."/>
            <person name="Mustakhimov I."/>
            <person name="Trotsenko Y.A."/>
        </authorList>
    </citation>
    <scope>NUCLEOTIDE SEQUENCE [LARGE SCALE GENOMIC DNA]</scope>
    <source>
        <strain evidence="18 19">PK2</strain>
    </source>
</reference>
<dbReference type="GO" id="GO:0005524">
    <property type="term" value="F:ATP binding"/>
    <property type="evidence" value="ECO:0007669"/>
    <property type="project" value="UniProtKB-KW"/>
</dbReference>
<evidence type="ECO:0000256" key="1">
    <source>
        <dbReference type="ARBA" id="ARBA00000085"/>
    </source>
</evidence>
<feature type="domain" description="Histidine kinase" evidence="16">
    <location>
        <begin position="260"/>
        <end position="462"/>
    </location>
</feature>
<dbReference type="Gene3D" id="3.30.565.10">
    <property type="entry name" value="Histidine kinase-like ATPase, C-terminal domain"/>
    <property type="match status" value="1"/>
</dbReference>
<dbReference type="InterPro" id="IPR003660">
    <property type="entry name" value="HAMP_dom"/>
</dbReference>
<name>A0A1E3H6A7_9HYPH</name>
<comment type="caution">
    <text evidence="18">The sequence shown here is derived from an EMBL/GenBank/DDBJ whole genome shotgun (WGS) entry which is preliminary data.</text>
</comment>
<dbReference type="InterPro" id="IPR003661">
    <property type="entry name" value="HisK_dim/P_dom"/>
</dbReference>
<evidence type="ECO:0000256" key="11">
    <source>
        <dbReference type="ARBA" id="ARBA00022840"/>
    </source>
</evidence>
<keyword evidence="11" id="KW-0067">ATP-binding</keyword>
<evidence type="ECO:0000256" key="15">
    <source>
        <dbReference type="SAM" id="Phobius"/>
    </source>
</evidence>
<keyword evidence="6" id="KW-0597">Phosphoprotein</keyword>
<dbReference type="InterPro" id="IPR005467">
    <property type="entry name" value="His_kinase_dom"/>
</dbReference>